<evidence type="ECO:0000313" key="1">
    <source>
        <dbReference type="EMBL" id="GIZ42421.1"/>
    </source>
</evidence>
<dbReference type="GO" id="GO:0006974">
    <property type="term" value="P:DNA damage response"/>
    <property type="evidence" value="ECO:0007669"/>
    <property type="project" value="TreeGrafter"/>
</dbReference>
<dbReference type="InterPro" id="IPR052022">
    <property type="entry name" value="26kDa_periplasmic_antigen"/>
</dbReference>
<dbReference type="Proteomes" id="UP000825890">
    <property type="component" value="Unassembled WGS sequence"/>
</dbReference>
<dbReference type="OrthoDB" id="3335918at2759"/>
<gene>
    <name evidence="1" type="ORF">CKM354_000569300</name>
</gene>
<dbReference type="GeneID" id="68291268"/>
<dbReference type="Gene3D" id="3.30.110.170">
    <property type="entry name" value="Protein of unknown function (DUF541), domain 1"/>
    <property type="match status" value="1"/>
</dbReference>
<dbReference type="InterPro" id="IPR007497">
    <property type="entry name" value="SIMPL/DUF541"/>
</dbReference>
<dbReference type="EMBL" id="BOLY01000003">
    <property type="protein sequence ID" value="GIZ42421.1"/>
    <property type="molecule type" value="Genomic_DNA"/>
</dbReference>
<name>A0A9P3FCK8_9PEZI</name>
<keyword evidence="2" id="KW-1185">Reference proteome</keyword>
<sequence length="317" mass="34417">MEQSEIRQRQIAFYQREQAAAYARAATRPEPPPFFWLPLQATVQANMSPQATNPNVFQLLVTGKAEIPHPAERALINVSVSSSGNKKAVVSEEVLTTARHIEALLRPLCPKDESPEAKVAAPLAHWSKTSLSSTSYVPYNHKNPDKELSRIYNASVNFDIRFRDFVALGSFGTKLSSLAHVEVQNINWILTEATLKSFKSQLRKEATQDAVQKAKDYCDVLGCTNVRPVELQEGDARNVMSSGWASSSSGAAAARGGGLFGSTPGAMASMSMQSAPAARRAGPQAGEQVQAEDLSFDAQEVKMAMDVTVKFHADHAV</sequence>
<evidence type="ECO:0000313" key="2">
    <source>
        <dbReference type="Proteomes" id="UP000825890"/>
    </source>
</evidence>
<comment type="caution">
    <text evidence="1">The sequence shown here is derived from an EMBL/GenBank/DDBJ whole genome shotgun (WGS) entry which is preliminary data.</text>
</comment>
<protein>
    <submittedName>
        <fullName evidence="1">Uncharacterized protein</fullName>
    </submittedName>
</protein>
<dbReference type="PANTHER" id="PTHR34387">
    <property type="entry name" value="SLR1258 PROTEIN"/>
    <property type="match status" value="1"/>
</dbReference>
<proteinExistence type="predicted"/>
<reference evidence="1 2" key="1">
    <citation type="submission" date="2021-01" db="EMBL/GenBank/DDBJ databases">
        <title>Cercospora kikuchii MAFF 305040 whole genome shotgun sequence.</title>
        <authorList>
            <person name="Kashiwa T."/>
            <person name="Suzuki T."/>
        </authorList>
    </citation>
    <scope>NUCLEOTIDE SEQUENCE [LARGE SCALE GENOMIC DNA]</scope>
    <source>
        <strain evidence="1 2">MAFF 305040</strain>
    </source>
</reference>
<accession>A0A9P3FCK8</accession>
<organism evidence="1 2">
    <name type="scientific">Cercospora kikuchii</name>
    <dbReference type="NCBI Taxonomy" id="84275"/>
    <lineage>
        <taxon>Eukaryota</taxon>
        <taxon>Fungi</taxon>
        <taxon>Dikarya</taxon>
        <taxon>Ascomycota</taxon>
        <taxon>Pezizomycotina</taxon>
        <taxon>Dothideomycetes</taxon>
        <taxon>Dothideomycetidae</taxon>
        <taxon>Mycosphaerellales</taxon>
        <taxon>Mycosphaerellaceae</taxon>
        <taxon>Cercospora</taxon>
    </lineage>
</organism>
<dbReference type="PANTHER" id="PTHR34387:SF2">
    <property type="entry name" value="SLR1258 PROTEIN"/>
    <property type="match status" value="1"/>
</dbReference>
<dbReference type="Gene3D" id="3.30.70.2970">
    <property type="entry name" value="Protein of unknown function (DUF541), domain 2"/>
    <property type="match status" value="1"/>
</dbReference>
<dbReference type="RefSeq" id="XP_044656908.1">
    <property type="nucleotide sequence ID" value="XM_044800973.1"/>
</dbReference>
<dbReference type="AlphaFoldDB" id="A0A9P3FCK8"/>
<dbReference type="Pfam" id="PF04402">
    <property type="entry name" value="SIMPL"/>
    <property type="match status" value="1"/>
</dbReference>